<dbReference type="Proteomes" id="UP000257109">
    <property type="component" value="Unassembled WGS sequence"/>
</dbReference>
<evidence type="ECO:0000259" key="1">
    <source>
        <dbReference type="Pfam" id="PF00078"/>
    </source>
</evidence>
<keyword evidence="3" id="KW-1185">Reference proteome</keyword>
<dbReference type="PANTHER" id="PTHR24559">
    <property type="entry name" value="TRANSPOSON TY3-I GAG-POL POLYPROTEIN"/>
    <property type="match status" value="1"/>
</dbReference>
<sequence length="307" mass="36127">MEKGWVREIKSLCCTYDPGSEEGRVLEDFGLYEWLVMPFGLTNALSMFMRLMNHVLRSFIVHCMVVYFDDILVYSTCLDDHVRHVQQVLKLLKNESLYVNLEKFTFFNKEGLPLAQKGSKWIKKNKGYSKLVNTYVCERCVKLESFYRHFVKDFNTIVAPLNEIIKKDVGFRWKEPQEQAFQTLKERFLMLLCWHSQISIRDLLLQGRHPIAFFRKEFYALVQPYKCGNTTWCLMNSSSIAITSCLSFESLKNLYVIDVDFNEAYDSYVVSTNGGFFWHEGFLFKEKHLCVPKSFIRELLVKKAHKG</sequence>
<feature type="domain" description="Reverse transcriptase" evidence="1">
    <location>
        <begin position="29"/>
        <end position="108"/>
    </location>
</feature>
<comment type="caution">
    <text evidence="2">The sequence shown here is derived from an EMBL/GenBank/DDBJ whole genome shotgun (WGS) entry which is preliminary data.</text>
</comment>
<organism evidence="2 3">
    <name type="scientific">Mucuna pruriens</name>
    <name type="common">Velvet bean</name>
    <name type="synonym">Dolichos pruriens</name>
    <dbReference type="NCBI Taxonomy" id="157652"/>
    <lineage>
        <taxon>Eukaryota</taxon>
        <taxon>Viridiplantae</taxon>
        <taxon>Streptophyta</taxon>
        <taxon>Embryophyta</taxon>
        <taxon>Tracheophyta</taxon>
        <taxon>Spermatophyta</taxon>
        <taxon>Magnoliopsida</taxon>
        <taxon>eudicotyledons</taxon>
        <taxon>Gunneridae</taxon>
        <taxon>Pentapetalae</taxon>
        <taxon>rosids</taxon>
        <taxon>fabids</taxon>
        <taxon>Fabales</taxon>
        <taxon>Fabaceae</taxon>
        <taxon>Papilionoideae</taxon>
        <taxon>50 kb inversion clade</taxon>
        <taxon>NPAAA clade</taxon>
        <taxon>indigoferoid/millettioid clade</taxon>
        <taxon>Phaseoleae</taxon>
        <taxon>Mucuna</taxon>
    </lineage>
</organism>
<dbReference type="InterPro" id="IPR000477">
    <property type="entry name" value="RT_dom"/>
</dbReference>
<dbReference type="EMBL" id="QJKJ01009688">
    <property type="protein sequence ID" value="RDX75896.1"/>
    <property type="molecule type" value="Genomic_DNA"/>
</dbReference>
<accession>A0A371FC79</accession>
<dbReference type="OrthoDB" id="1434734at2759"/>
<dbReference type="InterPro" id="IPR043502">
    <property type="entry name" value="DNA/RNA_pol_sf"/>
</dbReference>
<dbReference type="CDD" id="cd01647">
    <property type="entry name" value="RT_LTR"/>
    <property type="match status" value="1"/>
</dbReference>
<dbReference type="InterPro" id="IPR043128">
    <property type="entry name" value="Rev_trsase/Diguanyl_cyclase"/>
</dbReference>
<dbReference type="PANTHER" id="PTHR24559:SF450">
    <property type="entry name" value="RNA-DIRECTED DNA POLYMERASE HOMOLOG"/>
    <property type="match status" value="1"/>
</dbReference>
<dbReference type="Pfam" id="PF00078">
    <property type="entry name" value="RVT_1"/>
    <property type="match status" value="1"/>
</dbReference>
<dbReference type="InterPro" id="IPR053134">
    <property type="entry name" value="RNA-dir_DNA_polymerase"/>
</dbReference>
<dbReference type="Gene3D" id="3.30.70.270">
    <property type="match status" value="2"/>
</dbReference>
<proteinExistence type="predicted"/>
<evidence type="ECO:0000313" key="3">
    <source>
        <dbReference type="Proteomes" id="UP000257109"/>
    </source>
</evidence>
<name>A0A371FC79_MUCPR</name>
<dbReference type="SUPFAM" id="SSF56672">
    <property type="entry name" value="DNA/RNA polymerases"/>
    <property type="match status" value="1"/>
</dbReference>
<dbReference type="AlphaFoldDB" id="A0A371FC79"/>
<reference evidence="2" key="1">
    <citation type="submission" date="2018-05" db="EMBL/GenBank/DDBJ databases">
        <title>Draft genome of Mucuna pruriens seed.</title>
        <authorList>
            <person name="Nnadi N.E."/>
            <person name="Vos R."/>
            <person name="Hasami M.H."/>
            <person name="Devisetty U.K."/>
            <person name="Aguiy J.C."/>
        </authorList>
    </citation>
    <scope>NUCLEOTIDE SEQUENCE [LARGE SCALE GENOMIC DNA]</scope>
    <source>
        <strain evidence="2">JCA_2017</strain>
    </source>
</reference>
<protein>
    <submittedName>
        <fullName evidence="2">Retrovirus-related Pol polyprotein from transposon gypsy</fullName>
    </submittedName>
</protein>
<gene>
    <name evidence="2" type="primary">pol</name>
    <name evidence="2" type="ORF">CR513_44182</name>
</gene>
<evidence type="ECO:0000313" key="2">
    <source>
        <dbReference type="EMBL" id="RDX75896.1"/>
    </source>
</evidence>
<feature type="non-terminal residue" evidence="2">
    <location>
        <position position="1"/>
    </location>
</feature>